<dbReference type="PANTHER" id="PTHR30033">
    <property type="entry name" value="FLAGELLAR HOOK-ASSOCIATED PROTEIN 1"/>
    <property type="match status" value="1"/>
</dbReference>
<evidence type="ECO:0000313" key="10">
    <source>
        <dbReference type="EMBL" id="MXR36825.1"/>
    </source>
</evidence>
<dbReference type="InterPro" id="IPR010930">
    <property type="entry name" value="Flg_bb/hook_C_dom"/>
</dbReference>
<evidence type="ECO:0000259" key="9">
    <source>
        <dbReference type="Pfam" id="PF22638"/>
    </source>
</evidence>
<evidence type="ECO:0000256" key="4">
    <source>
        <dbReference type="ARBA" id="ARBA00016244"/>
    </source>
</evidence>
<feature type="domain" description="Flagellar hook-associated protein FlgK helical" evidence="9">
    <location>
        <begin position="91"/>
        <end position="324"/>
    </location>
</feature>
<protein>
    <recommendedName>
        <fullName evidence="4">Flagellar hook-associated protein 1</fullName>
    </recommendedName>
</protein>
<keyword evidence="10" id="KW-0282">Flagellum</keyword>
<sequence>MSIFNIGLSGLNAAQVALSTVAQNVTNVNTPGYHRQRVSQAAQMPSFEGYGFVGRGVEMTAVNRVYNSYLERQLTTATTQDSKLTTQMSYLSQLEDLLGDEHTSLGNSMSDLFKSMQALNSTPDSIPARQSVVNSAQAFAGRVQLVNGRFEELRTGINTQIRSSVSQINAIGKQISEINVQIQSLGQGAAIPNDLMDKRDQLVLDLNRLVKADVTVQSDGRYTVSIGSGQALVASGDHFPLEVVESLDDPQKLEIAYAGSNGTVRIPDRLFEGGSLSGLINSKAEALNRSQADLGRLVIEVADQLNRQSSTGRDLYNQPGGDIFKSLNAFRPLPVGEEIQPPTVPPTFQTLETQMKSYRDAAANFSVVITDPSKLAVGSSLKASLPLDGKLKPTISSVWQSAQGSNGAAIPALPGPIELKYVPDAKPPFTAEGYTVSDAPGVPGGYVLTSDADPSLVVEFKAEGMGEDAATLIISNKALGKDANSGFAVKPEAGGIAAMWAPYGDPVGSVPAAGISMSWDGSAWSVPTGYTVEAANPPENGYRIMNGAGEEVVGFAADPAKLAAGKSFTIGSGPSDFTPSDNSNMLAMVKIQTKKTMSSTPDGISNFNPGDMAGKTTDFQGFFGQLVSFVGNKTNEVKIAAQAQTVSLKETYLARESFSGVNLDEEAANLIRFQQAYQASSKVIQIAQQVFSDLLQMR</sequence>
<evidence type="ECO:0000259" key="7">
    <source>
        <dbReference type="Pfam" id="PF00460"/>
    </source>
</evidence>
<keyword evidence="10" id="KW-0969">Cilium</keyword>
<dbReference type="PANTHER" id="PTHR30033:SF1">
    <property type="entry name" value="FLAGELLAR HOOK-ASSOCIATED PROTEIN 1"/>
    <property type="match status" value="1"/>
</dbReference>
<keyword evidence="5" id="KW-0964">Secreted</keyword>
<dbReference type="GO" id="GO:0005198">
    <property type="term" value="F:structural molecule activity"/>
    <property type="evidence" value="ECO:0007669"/>
    <property type="project" value="InterPro"/>
</dbReference>
<comment type="similarity">
    <text evidence="3">Belongs to the flagella basal body rod proteins family.</text>
</comment>
<evidence type="ECO:0000256" key="6">
    <source>
        <dbReference type="ARBA" id="ARBA00023143"/>
    </source>
</evidence>
<dbReference type="Pfam" id="PF00460">
    <property type="entry name" value="Flg_bb_rod"/>
    <property type="match status" value="1"/>
</dbReference>
<dbReference type="GO" id="GO:0009424">
    <property type="term" value="C:bacterial-type flagellum hook"/>
    <property type="evidence" value="ECO:0007669"/>
    <property type="project" value="InterPro"/>
</dbReference>
<evidence type="ECO:0000256" key="2">
    <source>
        <dbReference type="ARBA" id="ARBA00004613"/>
    </source>
</evidence>
<reference evidence="10 11" key="1">
    <citation type="submission" date="2019-12" db="EMBL/GenBank/DDBJ databases">
        <title>Neisseriaceae gen. nov. sp. Genome sequencing and assembly.</title>
        <authorList>
            <person name="Liu Z."/>
            <person name="Li A."/>
        </authorList>
    </citation>
    <scope>NUCLEOTIDE SEQUENCE [LARGE SCALE GENOMIC DNA]</scope>
    <source>
        <strain evidence="10 11">B2N2-7</strain>
    </source>
</reference>
<dbReference type="InterPro" id="IPR001444">
    <property type="entry name" value="Flag_bb_rod_N"/>
</dbReference>
<keyword evidence="10" id="KW-0966">Cell projection</keyword>
<evidence type="ECO:0000256" key="1">
    <source>
        <dbReference type="ARBA" id="ARBA00004365"/>
    </source>
</evidence>
<proteinExistence type="inferred from homology"/>
<name>A0A845BKG9_9NEIS</name>
<feature type="domain" description="Flagellar basal-body/hook protein C-terminal" evidence="8">
    <location>
        <begin position="658"/>
        <end position="697"/>
    </location>
</feature>
<evidence type="ECO:0000256" key="5">
    <source>
        <dbReference type="ARBA" id="ARBA00022525"/>
    </source>
</evidence>
<evidence type="ECO:0000313" key="11">
    <source>
        <dbReference type="Proteomes" id="UP000467214"/>
    </source>
</evidence>
<dbReference type="GO" id="GO:0005576">
    <property type="term" value="C:extracellular region"/>
    <property type="evidence" value="ECO:0007669"/>
    <property type="project" value="UniProtKB-SubCell"/>
</dbReference>
<dbReference type="AlphaFoldDB" id="A0A845BKG9"/>
<dbReference type="RefSeq" id="WP_160796051.1">
    <property type="nucleotide sequence ID" value="NZ_WSSB01000005.1"/>
</dbReference>
<feature type="domain" description="Flagellar basal body rod protein N-terminal" evidence="7">
    <location>
        <begin position="5"/>
        <end position="33"/>
    </location>
</feature>
<dbReference type="GO" id="GO:0044780">
    <property type="term" value="P:bacterial-type flagellum assembly"/>
    <property type="evidence" value="ECO:0007669"/>
    <property type="project" value="InterPro"/>
</dbReference>
<dbReference type="NCBIfam" id="TIGR02492">
    <property type="entry name" value="flgK_ends"/>
    <property type="match status" value="1"/>
</dbReference>
<comment type="subcellular location">
    <subcellularLocation>
        <location evidence="1">Bacterial flagellum</location>
    </subcellularLocation>
    <subcellularLocation>
        <location evidence="2">Secreted</location>
    </subcellularLocation>
</comment>
<evidence type="ECO:0000256" key="3">
    <source>
        <dbReference type="ARBA" id="ARBA00009677"/>
    </source>
</evidence>
<dbReference type="Pfam" id="PF06429">
    <property type="entry name" value="Flg_bbr_C"/>
    <property type="match status" value="1"/>
</dbReference>
<gene>
    <name evidence="10" type="primary">flgK</name>
    <name evidence="10" type="ORF">GQF02_07560</name>
</gene>
<accession>A0A845BKG9</accession>
<keyword evidence="6" id="KW-0975">Bacterial flagellum</keyword>
<organism evidence="10 11">
    <name type="scientific">Craterilacuibacter sinensis</name>
    <dbReference type="NCBI Taxonomy" id="2686017"/>
    <lineage>
        <taxon>Bacteria</taxon>
        <taxon>Pseudomonadati</taxon>
        <taxon>Pseudomonadota</taxon>
        <taxon>Betaproteobacteria</taxon>
        <taxon>Neisseriales</taxon>
        <taxon>Neisseriaceae</taxon>
        <taxon>Craterilacuibacter</taxon>
    </lineage>
</organism>
<dbReference type="Proteomes" id="UP000467214">
    <property type="component" value="Unassembled WGS sequence"/>
</dbReference>
<comment type="caution">
    <text evidence="10">The sequence shown here is derived from an EMBL/GenBank/DDBJ whole genome shotgun (WGS) entry which is preliminary data.</text>
</comment>
<dbReference type="PRINTS" id="PR01005">
    <property type="entry name" value="FLGHOOKAP1"/>
</dbReference>
<dbReference type="EMBL" id="WSSB01000005">
    <property type="protein sequence ID" value="MXR36825.1"/>
    <property type="molecule type" value="Genomic_DNA"/>
</dbReference>
<dbReference type="Pfam" id="PF22638">
    <property type="entry name" value="FlgK_D1"/>
    <property type="match status" value="1"/>
</dbReference>
<keyword evidence="11" id="KW-1185">Reference proteome</keyword>
<dbReference type="InterPro" id="IPR053927">
    <property type="entry name" value="FlgK_helical"/>
</dbReference>
<dbReference type="InterPro" id="IPR002371">
    <property type="entry name" value="FlgK"/>
</dbReference>
<dbReference type="SUPFAM" id="SSF64518">
    <property type="entry name" value="Phase 1 flagellin"/>
    <property type="match status" value="1"/>
</dbReference>
<evidence type="ECO:0000259" key="8">
    <source>
        <dbReference type="Pfam" id="PF06429"/>
    </source>
</evidence>